<keyword evidence="10" id="KW-1185">Reference proteome</keyword>
<dbReference type="PROSITE" id="PS50217">
    <property type="entry name" value="BZIP"/>
    <property type="match status" value="1"/>
</dbReference>
<comment type="subcellular location">
    <subcellularLocation>
        <location evidence="1">Nucleus</location>
    </subcellularLocation>
</comment>
<sequence length="329" mass="36026">MSPVPPWNTTSSTSQTGVTPSSAQDLWRGSDINRQPSFIDICFEHNNINPHTSSSSHHIPARDSSWANAAQVESLEQLLPTYFDFDLFLDPASAGLDSSSSSHTPSTTSPNQLDLPLDLPSHEFDQPWLAGQIDLGTIGVGEHAENMLQPRLHPTTTGPMASPLDLVGLEMDRFTSASTDTTVTSIFDNNPTTTTSPISLKSRPILAPKHTSPATSSFSVSPPITFIDSSTKPATTAKPAPSKKRSRTESSIAGDSSHSAQDSEDEKAVEKRRRNTMAARRFRKRKLDHVAELESKLSTVTQERDDLKLQIAKWEGEVMALRKLLERKD</sequence>
<feature type="compositionally biased region" description="Polar residues" evidence="7">
    <location>
        <begin position="183"/>
        <end position="199"/>
    </location>
</feature>
<name>A0AAD4PT36_9EURO</name>
<keyword evidence="3" id="KW-0238">DNA-binding</keyword>
<keyword evidence="6" id="KW-0175">Coiled coil</keyword>
<feature type="compositionally biased region" description="Polar residues" evidence="7">
    <location>
        <begin position="7"/>
        <end position="24"/>
    </location>
</feature>
<dbReference type="Gene3D" id="1.20.5.170">
    <property type="match status" value="1"/>
</dbReference>
<dbReference type="Proteomes" id="UP001201262">
    <property type="component" value="Unassembled WGS sequence"/>
</dbReference>
<dbReference type="PROSITE" id="PS00036">
    <property type="entry name" value="BZIP_BASIC"/>
    <property type="match status" value="1"/>
</dbReference>
<dbReference type="PANTHER" id="PTHR13044">
    <property type="entry name" value="ACTIVATING TRANSCRIPTION FACTOR ATF 4/5"/>
    <property type="match status" value="1"/>
</dbReference>
<dbReference type="GO" id="GO:0000977">
    <property type="term" value="F:RNA polymerase II transcription regulatory region sequence-specific DNA binding"/>
    <property type="evidence" value="ECO:0007669"/>
    <property type="project" value="TreeGrafter"/>
</dbReference>
<comment type="caution">
    <text evidence="9">The sequence shown here is derived from an EMBL/GenBank/DDBJ whole genome shotgun (WGS) entry which is preliminary data.</text>
</comment>
<feature type="region of interest" description="Disordered" evidence="7">
    <location>
        <begin position="1"/>
        <end position="29"/>
    </location>
</feature>
<keyword evidence="2" id="KW-0805">Transcription regulation</keyword>
<feature type="compositionally biased region" description="Basic residues" evidence="7">
    <location>
        <begin position="270"/>
        <end position="282"/>
    </location>
</feature>
<dbReference type="InterPro" id="IPR004827">
    <property type="entry name" value="bZIP"/>
</dbReference>
<dbReference type="Pfam" id="PF07716">
    <property type="entry name" value="bZIP_2"/>
    <property type="match status" value="1"/>
</dbReference>
<dbReference type="InterPro" id="IPR046347">
    <property type="entry name" value="bZIP_sf"/>
</dbReference>
<feature type="compositionally biased region" description="Polar residues" evidence="7">
    <location>
        <begin position="249"/>
        <end position="260"/>
    </location>
</feature>
<accession>A0AAD4PT36</accession>
<protein>
    <recommendedName>
        <fullName evidence="8">BZIP domain-containing protein</fullName>
    </recommendedName>
</protein>
<evidence type="ECO:0000256" key="1">
    <source>
        <dbReference type="ARBA" id="ARBA00004123"/>
    </source>
</evidence>
<dbReference type="SUPFAM" id="SSF57959">
    <property type="entry name" value="Leucine zipper domain"/>
    <property type="match status" value="1"/>
</dbReference>
<evidence type="ECO:0000313" key="10">
    <source>
        <dbReference type="Proteomes" id="UP001201262"/>
    </source>
</evidence>
<feature type="coiled-coil region" evidence="6">
    <location>
        <begin position="290"/>
        <end position="324"/>
    </location>
</feature>
<dbReference type="GO" id="GO:0005634">
    <property type="term" value="C:nucleus"/>
    <property type="evidence" value="ECO:0007669"/>
    <property type="project" value="UniProtKB-SubCell"/>
</dbReference>
<dbReference type="CDD" id="cd12193">
    <property type="entry name" value="bZIP_GCN4"/>
    <property type="match status" value="1"/>
</dbReference>
<organism evidence="9 10">
    <name type="scientific">Talaromyces proteolyticus</name>
    <dbReference type="NCBI Taxonomy" id="1131652"/>
    <lineage>
        <taxon>Eukaryota</taxon>
        <taxon>Fungi</taxon>
        <taxon>Dikarya</taxon>
        <taxon>Ascomycota</taxon>
        <taxon>Pezizomycotina</taxon>
        <taxon>Eurotiomycetes</taxon>
        <taxon>Eurotiomycetidae</taxon>
        <taxon>Eurotiales</taxon>
        <taxon>Trichocomaceae</taxon>
        <taxon>Talaromyces</taxon>
        <taxon>Talaromyces sect. Bacilispori</taxon>
    </lineage>
</organism>
<dbReference type="SMART" id="SM00338">
    <property type="entry name" value="BRLZ"/>
    <property type="match status" value="1"/>
</dbReference>
<dbReference type="EMBL" id="JAJTJA010000010">
    <property type="protein sequence ID" value="KAH8692595.1"/>
    <property type="molecule type" value="Genomic_DNA"/>
</dbReference>
<evidence type="ECO:0000256" key="2">
    <source>
        <dbReference type="ARBA" id="ARBA00023015"/>
    </source>
</evidence>
<evidence type="ECO:0000256" key="4">
    <source>
        <dbReference type="ARBA" id="ARBA00023163"/>
    </source>
</evidence>
<evidence type="ECO:0000259" key="8">
    <source>
        <dbReference type="PROSITE" id="PS50217"/>
    </source>
</evidence>
<evidence type="ECO:0000256" key="7">
    <source>
        <dbReference type="SAM" id="MobiDB-lite"/>
    </source>
</evidence>
<feature type="compositionally biased region" description="Polar residues" evidence="7">
    <location>
        <begin position="212"/>
        <end position="234"/>
    </location>
</feature>
<feature type="domain" description="BZIP" evidence="8">
    <location>
        <begin position="265"/>
        <end position="328"/>
    </location>
</feature>
<reference evidence="9" key="1">
    <citation type="submission" date="2021-12" db="EMBL/GenBank/DDBJ databases">
        <title>Convergent genome expansion in fungi linked to evolution of root-endophyte symbiosis.</title>
        <authorList>
            <consortium name="DOE Joint Genome Institute"/>
            <person name="Ke Y.-H."/>
            <person name="Bonito G."/>
            <person name="Liao H.-L."/>
            <person name="Looney B."/>
            <person name="Rojas-Flechas A."/>
            <person name="Nash J."/>
            <person name="Hameed K."/>
            <person name="Schadt C."/>
            <person name="Martin F."/>
            <person name="Crous P.W."/>
            <person name="Miettinen O."/>
            <person name="Magnuson J.K."/>
            <person name="Labbe J."/>
            <person name="Jacobson D."/>
            <person name="Doktycz M.J."/>
            <person name="Veneault-Fourrey C."/>
            <person name="Kuo A."/>
            <person name="Mondo S."/>
            <person name="Calhoun S."/>
            <person name="Riley R."/>
            <person name="Ohm R."/>
            <person name="LaButti K."/>
            <person name="Andreopoulos B."/>
            <person name="Pangilinan J."/>
            <person name="Nolan M."/>
            <person name="Tritt A."/>
            <person name="Clum A."/>
            <person name="Lipzen A."/>
            <person name="Daum C."/>
            <person name="Barry K."/>
            <person name="Grigoriev I.V."/>
            <person name="Vilgalys R."/>
        </authorList>
    </citation>
    <scope>NUCLEOTIDE SEQUENCE</scope>
    <source>
        <strain evidence="9">PMI_201</strain>
    </source>
</reference>
<dbReference type="AlphaFoldDB" id="A0AAD4PT36"/>
<evidence type="ECO:0000256" key="3">
    <source>
        <dbReference type="ARBA" id="ARBA00023125"/>
    </source>
</evidence>
<evidence type="ECO:0000256" key="6">
    <source>
        <dbReference type="SAM" id="Coils"/>
    </source>
</evidence>
<gene>
    <name evidence="9" type="ORF">BGW36DRAFT_362150</name>
</gene>
<feature type="region of interest" description="Disordered" evidence="7">
    <location>
        <begin position="183"/>
        <end position="282"/>
    </location>
</feature>
<proteinExistence type="predicted"/>
<dbReference type="RefSeq" id="XP_046068468.1">
    <property type="nucleotide sequence ID" value="XM_046214346.1"/>
</dbReference>
<feature type="region of interest" description="Disordered" evidence="7">
    <location>
        <begin position="96"/>
        <end position="115"/>
    </location>
</feature>
<dbReference type="GeneID" id="70244633"/>
<keyword evidence="4" id="KW-0804">Transcription</keyword>
<dbReference type="GO" id="GO:0001228">
    <property type="term" value="F:DNA-binding transcription activator activity, RNA polymerase II-specific"/>
    <property type="evidence" value="ECO:0007669"/>
    <property type="project" value="TreeGrafter"/>
</dbReference>
<evidence type="ECO:0000313" key="9">
    <source>
        <dbReference type="EMBL" id="KAH8692595.1"/>
    </source>
</evidence>
<dbReference type="PANTHER" id="PTHR13044:SF14">
    <property type="entry name" value="CRYPTOCEPHAL, ISOFORM A"/>
    <property type="match status" value="1"/>
</dbReference>
<keyword evidence="5" id="KW-0539">Nucleus</keyword>
<feature type="compositionally biased region" description="Low complexity" evidence="7">
    <location>
        <begin position="98"/>
        <end position="110"/>
    </location>
</feature>
<evidence type="ECO:0000256" key="5">
    <source>
        <dbReference type="ARBA" id="ARBA00023242"/>
    </source>
</evidence>